<feature type="transmembrane region" description="Helical" evidence="1">
    <location>
        <begin position="50"/>
        <end position="73"/>
    </location>
</feature>
<dbReference type="AlphaFoldDB" id="C5BYI2"/>
<dbReference type="STRING" id="471853.Bcav_0679"/>
<gene>
    <name evidence="2" type="ordered locus">Bcav_0679</name>
</gene>
<proteinExistence type="predicted"/>
<dbReference type="KEGG" id="bcv:Bcav_0679"/>
<protein>
    <recommendedName>
        <fullName evidence="4">Integral membrane protein</fullName>
    </recommendedName>
</protein>
<dbReference type="Proteomes" id="UP000007962">
    <property type="component" value="Chromosome"/>
</dbReference>
<feature type="transmembrane region" description="Helical" evidence="1">
    <location>
        <begin position="418"/>
        <end position="437"/>
    </location>
</feature>
<keyword evidence="1" id="KW-0472">Membrane</keyword>
<keyword evidence="1" id="KW-1133">Transmembrane helix</keyword>
<feature type="transmembrane region" description="Helical" evidence="1">
    <location>
        <begin position="331"/>
        <end position="352"/>
    </location>
</feature>
<evidence type="ECO:0000313" key="3">
    <source>
        <dbReference type="Proteomes" id="UP000007962"/>
    </source>
</evidence>
<evidence type="ECO:0008006" key="4">
    <source>
        <dbReference type="Google" id="ProtNLM"/>
    </source>
</evidence>
<evidence type="ECO:0000313" key="2">
    <source>
        <dbReference type="EMBL" id="ACQ78940.1"/>
    </source>
</evidence>
<feature type="transmembrane region" description="Helical" evidence="1">
    <location>
        <begin position="395"/>
        <end position="412"/>
    </location>
</feature>
<keyword evidence="1" id="KW-0812">Transmembrane</keyword>
<evidence type="ECO:0000256" key="1">
    <source>
        <dbReference type="SAM" id="Phobius"/>
    </source>
</evidence>
<keyword evidence="3" id="KW-1185">Reference proteome</keyword>
<name>C5BYI2_BEUC1</name>
<sequence>MDEQDDAQLRARLAQLEQENASLRARLEGPADAVAPVAAPAPPSRGRGRAALATVLIVLGCLLAPLAVVTGWAKATLTDTDAFVATYAPLAEDPEVQAFVTDQVMDAITSQVDVEQITSDAIDAVIDLGTGPRATTALEALKGPAASGLTGLIENGVSRFVTSDAFATAWTEALRISHTQATGTLQNDPDAALVITDEGTLGIQLGPIVERVKTALVDRGITFAANIPEVNRTIVVAESDALPTAQLAYSTVVTVGTWLPWVALALLAGGVLVARRKSTALVRAAIGLALAAGVLALAFAVGRTAVVAALPASTVPGDVARLLYDTAVDRMRATTTALLVLAVVVAVVAWLAGPFGVPTRLRDAYSGAVAGLRSSAEERGVTTGSVGEWVFRHRTLLFAAIAVIPAAVLLLSRPLTSGTILGWLVAAVVAVIVVTFVERPPGTAAGAGPADRADGVVLTGPGSG</sequence>
<dbReference type="HOGENOM" id="CLU_047940_0_0_11"/>
<dbReference type="EMBL" id="CP001618">
    <property type="protein sequence ID" value="ACQ78940.1"/>
    <property type="molecule type" value="Genomic_DNA"/>
</dbReference>
<reference evidence="2 3" key="1">
    <citation type="journal article" date="2009" name="Stand. Genomic Sci.">
        <title>Complete genome sequence of Beutenbergia cavernae type strain (HKI 0122).</title>
        <authorList>
            <person name="Land M."/>
            <person name="Pukall R."/>
            <person name="Abt B."/>
            <person name="Goker M."/>
            <person name="Rohde M."/>
            <person name="Glavina Del Rio T."/>
            <person name="Tice H."/>
            <person name="Copeland A."/>
            <person name="Cheng J.F."/>
            <person name="Lucas S."/>
            <person name="Chen F."/>
            <person name="Nolan M."/>
            <person name="Bruce D."/>
            <person name="Goodwin L."/>
            <person name="Pitluck S."/>
            <person name="Ivanova N."/>
            <person name="Mavromatis K."/>
            <person name="Ovchinnikova G."/>
            <person name="Pati A."/>
            <person name="Chen A."/>
            <person name="Palaniappan K."/>
            <person name="Hauser L."/>
            <person name="Chang Y.J."/>
            <person name="Jefferies C.C."/>
            <person name="Saunders E."/>
            <person name="Brettin T."/>
            <person name="Detter J.C."/>
            <person name="Han C."/>
            <person name="Chain P."/>
            <person name="Bristow J."/>
            <person name="Eisen J.A."/>
            <person name="Markowitz V."/>
            <person name="Hugenholtz P."/>
            <person name="Kyrpides N.C."/>
            <person name="Klenk H.P."/>
            <person name="Lapidus A."/>
        </authorList>
    </citation>
    <scope>NUCLEOTIDE SEQUENCE [LARGE SCALE GENOMIC DNA]</scope>
    <source>
        <strain evidence="3">ATCC BAA-8 / DSM 12333 / NBRC 16432</strain>
    </source>
</reference>
<organism evidence="2 3">
    <name type="scientific">Beutenbergia cavernae (strain ATCC BAA-8 / DSM 12333 / CCUG 43141 / JCM 11478 / NBRC 16432 / NCIMB 13614 / HKI 0122)</name>
    <dbReference type="NCBI Taxonomy" id="471853"/>
    <lineage>
        <taxon>Bacteria</taxon>
        <taxon>Bacillati</taxon>
        <taxon>Actinomycetota</taxon>
        <taxon>Actinomycetes</taxon>
        <taxon>Micrococcales</taxon>
        <taxon>Beutenbergiaceae</taxon>
        <taxon>Beutenbergia</taxon>
    </lineage>
</organism>
<feature type="transmembrane region" description="Helical" evidence="1">
    <location>
        <begin position="247"/>
        <end position="274"/>
    </location>
</feature>
<accession>C5BYI2</accession>
<dbReference type="eggNOG" id="ENOG502ZB54">
    <property type="taxonomic scope" value="Bacteria"/>
</dbReference>
<dbReference type="RefSeq" id="WP_012725720.1">
    <property type="nucleotide sequence ID" value="NC_012669.1"/>
</dbReference>
<feature type="transmembrane region" description="Helical" evidence="1">
    <location>
        <begin position="286"/>
        <end position="311"/>
    </location>
</feature>